<evidence type="ECO:0000313" key="9">
    <source>
        <dbReference type="Proteomes" id="UP000005408"/>
    </source>
</evidence>
<evidence type="ECO:0000256" key="5">
    <source>
        <dbReference type="SAM" id="MobiDB-lite"/>
    </source>
</evidence>
<dbReference type="Pfam" id="PF00229">
    <property type="entry name" value="TNF"/>
    <property type="match status" value="1"/>
</dbReference>
<evidence type="ECO:0000313" key="8">
    <source>
        <dbReference type="EnsemblMetazoa" id="G14470.2:cds"/>
    </source>
</evidence>
<evidence type="ECO:0000256" key="3">
    <source>
        <dbReference type="ARBA" id="ARBA00022514"/>
    </source>
</evidence>
<keyword evidence="6" id="KW-1133">Transmembrane helix</keyword>
<keyword evidence="3" id="KW-0202">Cytokine</keyword>
<comment type="similarity">
    <text evidence="2">Belongs to the tumor necrosis factor family.</text>
</comment>
<dbReference type="CDD" id="cd00184">
    <property type="entry name" value="TNF"/>
    <property type="match status" value="1"/>
</dbReference>
<dbReference type="EnsemblMetazoa" id="G14470.3">
    <property type="protein sequence ID" value="G14470.3:cds"/>
    <property type="gene ID" value="G14470"/>
</dbReference>
<dbReference type="EnsemblMetazoa" id="G14470.2">
    <property type="protein sequence ID" value="G14470.2:cds"/>
    <property type="gene ID" value="G14470"/>
</dbReference>
<evidence type="ECO:0000256" key="6">
    <source>
        <dbReference type="SAM" id="Phobius"/>
    </source>
</evidence>
<dbReference type="Proteomes" id="UP000005408">
    <property type="component" value="Unassembled WGS sequence"/>
</dbReference>
<keyword evidence="9" id="KW-1185">Reference proteome</keyword>
<dbReference type="GO" id="GO:0005164">
    <property type="term" value="F:tumor necrosis factor receptor binding"/>
    <property type="evidence" value="ECO:0007669"/>
    <property type="project" value="InterPro"/>
</dbReference>
<dbReference type="InterPro" id="IPR008983">
    <property type="entry name" value="Tumour_necrosis_fac-like_dom"/>
</dbReference>
<dbReference type="GO" id="GO:0006955">
    <property type="term" value="P:immune response"/>
    <property type="evidence" value="ECO:0007669"/>
    <property type="project" value="InterPro"/>
</dbReference>
<evidence type="ECO:0000259" key="7">
    <source>
        <dbReference type="PROSITE" id="PS50049"/>
    </source>
</evidence>
<dbReference type="AlphaFoldDB" id="A0A8W8IL66"/>
<feature type="compositionally biased region" description="Polar residues" evidence="5">
    <location>
        <begin position="1"/>
        <end position="12"/>
    </location>
</feature>
<dbReference type="SMART" id="SM00207">
    <property type="entry name" value="TNF"/>
    <property type="match status" value="1"/>
</dbReference>
<keyword evidence="4 6" id="KW-0472">Membrane</keyword>
<dbReference type="InterPro" id="IPR006052">
    <property type="entry name" value="TNF_dom"/>
</dbReference>
<dbReference type="GO" id="GO:0005615">
    <property type="term" value="C:extracellular space"/>
    <property type="evidence" value="ECO:0007669"/>
    <property type="project" value="UniProtKB-KW"/>
</dbReference>
<keyword evidence="6" id="KW-0812">Transmembrane</keyword>
<feature type="domain" description="THD" evidence="7">
    <location>
        <begin position="196"/>
        <end position="344"/>
    </location>
</feature>
<dbReference type="PROSITE" id="PS50049">
    <property type="entry name" value="THD_2"/>
    <property type="match status" value="1"/>
</dbReference>
<dbReference type="OMA" id="DREGDIC"/>
<dbReference type="GO" id="GO:0016020">
    <property type="term" value="C:membrane"/>
    <property type="evidence" value="ECO:0007669"/>
    <property type="project" value="UniProtKB-SubCell"/>
</dbReference>
<sequence length="345" mass="37769">MNTKQCSCSSVSALVPPSPCPSECPDIHFTLATSGSESSFKRPRSPDSTSSDKSYLSTGSYSSPSTLYRTVTLLLLVVCIALSAAVISLFLLISDLRNKLDDEIEGHGGVSGRLCVPCADLKFGPFPEDNEHLTKLSKKMVNGVEVCCGSSPNQTSAILGLVVEKKKNVSCAKAMIQGQERLQAENNSTQKSHGQVAAHLLIGPQTPVSGQAAVRNWLTVDPVAHIRGVQLRNDRIRVNNSGLYYLYSQVYFLSLYFGGNSPGATTLYHYVYRYNVIYPNGGEELLLKSVRTQCWERNKEYDDYTSFTGGVFRLNVGDEIYVKVSNISQVSQDPKATFFGMFKLG</sequence>
<feature type="region of interest" description="Disordered" evidence="5">
    <location>
        <begin position="35"/>
        <end position="62"/>
    </location>
</feature>
<feature type="region of interest" description="Disordered" evidence="5">
    <location>
        <begin position="1"/>
        <end position="21"/>
    </location>
</feature>
<dbReference type="Gene3D" id="2.60.120.40">
    <property type="match status" value="1"/>
</dbReference>
<feature type="compositionally biased region" description="Low complexity" evidence="5">
    <location>
        <begin position="46"/>
        <end position="62"/>
    </location>
</feature>
<dbReference type="EnsemblMetazoa" id="G14470.5">
    <property type="protein sequence ID" value="G14470.5:cds"/>
    <property type="gene ID" value="G14470"/>
</dbReference>
<dbReference type="OrthoDB" id="6098231at2759"/>
<dbReference type="EnsemblMetazoa" id="G14470.1">
    <property type="protein sequence ID" value="G14470.1:cds"/>
    <property type="gene ID" value="G14470"/>
</dbReference>
<reference evidence="8" key="1">
    <citation type="submission" date="2022-08" db="UniProtKB">
        <authorList>
            <consortium name="EnsemblMetazoa"/>
        </authorList>
    </citation>
    <scope>IDENTIFICATION</scope>
    <source>
        <strain evidence="8">05x7-T-G4-1.051#20</strain>
    </source>
</reference>
<proteinExistence type="inferred from homology"/>
<protein>
    <recommendedName>
        <fullName evidence="7">THD domain-containing protein</fullName>
    </recommendedName>
</protein>
<name>A0A8W8IL66_MAGGI</name>
<feature type="transmembrane region" description="Helical" evidence="6">
    <location>
        <begin position="71"/>
        <end position="93"/>
    </location>
</feature>
<dbReference type="PANTHER" id="PTHR11471">
    <property type="entry name" value="TUMOR NECROSIS FACTOR FAMILY MEMBER"/>
    <property type="match status" value="1"/>
</dbReference>
<dbReference type="SUPFAM" id="SSF49842">
    <property type="entry name" value="TNF-like"/>
    <property type="match status" value="1"/>
</dbReference>
<dbReference type="EnsemblMetazoa" id="G14470.6">
    <property type="protein sequence ID" value="G14470.6:cds"/>
    <property type="gene ID" value="G14470"/>
</dbReference>
<evidence type="ECO:0000256" key="1">
    <source>
        <dbReference type="ARBA" id="ARBA00004370"/>
    </source>
</evidence>
<dbReference type="EnsemblMetazoa" id="G14470.4">
    <property type="protein sequence ID" value="G14470.4:cds"/>
    <property type="gene ID" value="G14470"/>
</dbReference>
<accession>A0A8W8IL66</accession>
<dbReference type="GO" id="GO:0005125">
    <property type="term" value="F:cytokine activity"/>
    <property type="evidence" value="ECO:0007669"/>
    <property type="project" value="UniProtKB-KW"/>
</dbReference>
<evidence type="ECO:0000256" key="2">
    <source>
        <dbReference type="ARBA" id="ARBA00008670"/>
    </source>
</evidence>
<comment type="subcellular location">
    <subcellularLocation>
        <location evidence="1">Membrane</location>
    </subcellularLocation>
</comment>
<organism evidence="8 9">
    <name type="scientific">Magallana gigas</name>
    <name type="common">Pacific oyster</name>
    <name type="synonym">Crassostrea gigas</name>
    <dbReference type="NCBI Taxonomy" id="29159"/>
    <lineage>
        <taxon>Eukaryota</taxon>
        <taxon>Metazoa</taxon>
        <taxon>Spiralia</taxon>
        <taxon>Lophotrochozoa</taxon>
        <taxon>Mollusca</taxon>
        <taxon>Bivalvia</taxon>
        <taxon>Autobranchia</taxon>
        <taxon>Pteriomorphia</taxon>
        <taxon>Ostreida</taxon>
        <taxon>Ostreoidea</taxon>
        <taxon>Ostreidae</taxon>
        <taxon>Magallana</taxon>
    </lineage>
</organism>
<dbReference type="PANTHER" id="PTHR11471:SF13">
    <property type="entry name" value="TNF FAMILY PROFILE DOMAIN-CONTAINING PROTEIN"/>
    <property type="match status" value="1"/>
</dbReference>
<evidence type="ECO:0000256" key="4">
    <source>
        <dbReference type="ARBA" id="ARBA00023136"/>
    </source>
</evidence>